<dbReference type="Pfam" id="PF02311">
    <property type="entry name" value="AraC_binding"/>
    <property type="match status" value="1"/>
</dbReference>
<comment type="caution">
    <text evidence="5">The sequence shown here is derived from an EMBL/GenBank/DDBJ whole genome shotgun (WGS) entry which is preliminary data.</text>
</comment>
<dbReference type="PANTHER" id="PTHR43280:SF28">
    <property type="entry name" value="HTH-TYPE TRANSCRIPTIONAL ACTIVATOR RHAS"/>
    <property type="match status" value="1"/>
</dbReference>
<sequence length="284" mass="33699">MERIYFEDIHCAADFYPYLDFSMENINYIAHFHEEIEVIYVITGELNVNTENQELRLSKGDICFFMPGEIHSFQSSENNHIYIIKYLPHSPNEKINFAQLRVTEQPLSPKHPSYSAFRDSIQNIAAEGTMKEWGYEFAVNQQINRLTCLFLRNLNFVSICAENRKRLEKRTQLLKQVSDYIKKHYTEPLCLDNMASFCGYSRYYFAHYFKEATGMSFMDYLAAFRLERAAVRMEVSGESFTEIAYACGFQNIRTFNRMFRKYYHITPTEYRRQQLLQNADRGNE</sequence>
<dbReference type="GO" id="GO:0003700">
    <property type="term" value="F:DNA-binding transcription factor activity"/>
    <property type="evidence" value="ECO:0007669"/>
    <property type="project" value="InterPro"/>
</dbReference>
<dbReference type="Gene3D" id="1.10.10.60">
    <property type="entry name" value="Homeodomain-like"/>
    <property type="match status" value="2"/>
</dbReference>
<dbReference type="InterPro" id="IPR037923">
    <property type="entry name" value="HTH-like"/>
</dbReference>
<evidence type="ECO:0000313" key="5">
    <source>
        <dbReference type="EMBL" id="MBE5039512.1"/>
    </source>
</evidence>
<dbReference type="Pfam" id="PF12833">
    <property type="entry name" value="HTH_18"/>
    <property type="match status" value="1"/>
</dbReference>
<gene>
    <name evidence="5" type="ORF">INF28_03420</name>
</gene>
<dbReference type="RefSeq" id="WP_226392075.1">
    <property type="nucleotide sequence ID" value="NZ_JADCKB010000005.1"/>
</dbReference>
<dbReference type="InterPro" id="IPR018060">
    <property type="entry name" value="HTH_AraC"/>
</dbReference>
<evidence type="ECO:0000256" key="3">
    <source>
        <dbReference type="ARBA" id="ARBA00023163"/>
    </source>
</evidence>
<dbReference type="InterPro" id="IPR009057">
    <property type="entry name" value="Homeodomain-like_sf"/>
</dbReference>
<accession>A0A9D5M4X3</accession>
<evidence type="ECO:0000256" key="2">
    <source>
        <dbReference type="ARBA" id="ARBA00023125"/>
    </source>
</evidence>
<dbReference type="PRINTS" id="PR00032">
    <property type="entry name" value="HTHARAC"/>
</dbReference>
<dbReference type="InterPro" id="IPR014710">
    <property type="entry name" value="RmlC-like_jellyroll"/>
</dbReference>
<dbReference type="InterPro" id="IPR020449">
    <property type="entry name" value="Tscrpt_reg_AraC-type_HTH"/>
</dbReference>
<keyword evidence="1" id="KW-0805">Transcription regulation</keyword>
<evidence type="ECO:0000256" key="1">
    <source>
        <dbReference type="ARBA" id="ARBA00023015"/>
    </source>
</evidence>
<keyword evidence="2" id="KW-0238">DNA-binding</keyword>
<name>A0A9D5M4X3_9FIRM</name>
<keyword evidence="6" id="KW-1185">Reference proteome</keyword>
<evidence type="ECO:0000259" key="4">
    <source>
        <dbReference type="PROSITE" id="PS01124"/>
    </source>
</evidence>
<feature type="domain" description="HTH araC/xylS-type" evidence="4">
    <location>
        <begin position="175"/>
        <end position="273"/>
    </location>
</feature>
<dbReference type="SMART" id="SM00342">
    <property type="entry name" value="HTH_ARAC"/>
    <property type="match status" value="1"/>
</dbReference>
<dbReference type="PANTHER" id="PTHR43280">
    <property type="entry name" value="ARAC-FAMILY TRANSCRIPTIONAL REGULATOR"/>
    <property type="match status" value="1"/>
</dbReference>
<dbReference type="Gene3D" id="2.60.120.10">
    <property type="entry name" value="Jelly Rolls"/>
    <property type="match status" value="1"/>
</dbReference>
<dbReference type="GO" id="GO:0043565">
    <property type="term" value="F:sequence-specific DNA binding"/>
    <property type="evidence" value="ECO:0007669"/>
    <property type="project" value="InterPro"/>
</dbReference>
<keyword evidence="3" id="KW-0804">Transcription</keyword>
<dbReference type="AlphaFoldDB" id="A0A9D5M4X3"/>
<proteinExistence type="predicted"/>
<dbReference type="InterPro" id="IPR003313">
    <property type="entry name" value="AraC-bd"/>
</dbReference>
<dbReference type="EMBL" id="JADCKB010000005">
    <property type="protein sequence ID" value="MBE5039512.1"/>
    <property type="molecule type" value="Genomic_DNA"/>
</dbReference>
<dbReference type="PROSITE" id="PS01124">
    <property type="entry name" value="HTH_ARAC_FAMILY_2"/>
    <property type="match status" value="1"/>
</dbReference>
<reference evidence="5" key="1">
    <citation type="submission" date="2020-10" db="EMBL/GenBank/DDBJ databases">
        <title>ChiBAC.</title>
        <authorList>
            <person name="Zenner C."/>
            <person name="Hitch T.C.A."/>
            <person name="Clavel T."/>
        </authorList>
    </citation>
    <scope>NUCLEOTIDE SEQUENCE</scope>
    <source>
        <strain evidence="5">DSM 107454</strain>
    </source>
</reference>
<organism evidence="5 6">
    <name type="scientific">Ructibacterium gallinarum</name>
    <dbReference type="NCBI Taxonomy" id="2779355"/>
    <lineage>
        <taxon>Bacteria</taxon>
        <taxon>Bacillati</taxon>
        <taxon>Bacillota</taxon>
        <taxon>Clostridia</taxon>
        <taxon>Eubacteriales</taxon>
        <taxon>Oscillospiraceae</taxon>
        <taxon>Ructibacterium</taxon>
    </lineage>
</organism>
<evidence type="ECO:0000313" key="6">
    <source>
        <dbReference type="Proteomes" id="UP000806542"/>
    </source>
</evidence>
<dbReference type="SUPFAM" id="SSF46689">
    <property type="entry name" value="Homeodomain-like"/>
    <property type="match status" value="2"/>
</dbReference>
<dbReference type="SUPFAM" id="SSF51215">
    <property type="entry name" value="Regulatory protein AraC"/>
    <property type="match status" value="1"/>
</dbReference>
<dbReference type="Proteomes" id="UP000806542">
    <property type="component" value="Unassembled WGS sequence"/>
</dbReference>
<protein>
    <submittedName>
        <fullName evidence="5">Helix-turn-helix transcriptional regulator</fullName>
    </submittedName>
</protein>